<reference evidence="1" key="1">
    <citation type="submission" date="2022-08" db="EMBL/GenBank/DDBJ databases">
        <title>Genome Sequence of Lecanicillium fungicola.</title>
        <authorList>
            <person name="Buettner E."/>
        </authorList>
    </citation>
    <scope>NUCLEOTIDE SEQUENCE</scope>
    <source>
        <strain evidence="1">Babe33</strain>
    </source>
</reference>
<sequence length="723" mass="78424">MADALRDLLGYGVDSEAGDLEYLEYLADLSLESVLTSEPQNLAQSSQSTLRSVQALSKRSHKHMVDSAIGHASLPETIRSLDLKARELTAAVPQLDAQAEHFCTTFSKSGDSQILAGRKEALRLLEDSERVVDLLELPSLLISAVSASPLGYSTSLDLYGHIRRLSSLYPDSEIVRSVLLQADDAIRQLAIGLISSLTAPNLKLAAALRTLGWLKRLVSELVPDMPTEESLPAVFLICRFSNLVTTLEALNPLRELADEERERQHSAAQSWSGGQQTERFLKRFIEVFREHSFNIISISKNAGGGATADAGPGADSLGNIPAALSAFPMHLVGMLLETLRIYLPVVKDQASRESILTQVLYCSGSLGRLGADFGMLLPSIGVTEWPDLVKRHRLLAGRLESVIADYKAPSLAVSSAGDAPKPSKSARHFLSGLGSGMSTAVILQPLDLLKTRVQQSGQSSLYKSWLELRRSPNQLRSLWRGTLPSALRTGFGSAIYFSSLNSLRQYLARANTAGMGSSAMAGSTALPKLSNTANLLSGAAARTFAGFILMPLTVIKVRFESNLYSYPTLFSAVRDIQRHEGVRGFFSGFGATAIRDAPYAGLYVLFYELLKSQLGSLVHRSSASNDNVVMGTSLAGSINFGSAILAGAACSAVSNPFDAVKTRIQLQPQRYHNMLQAWYKMITEDGFRSLWSGLGLRMGRKALSSALAWTLYEELIRRYGSSL</sequence>
<dbReference type="EMBL" id="JANJQO010000017">
    <property type="protein sequence ID" value="KAJ2983760.1"/>
    <property type="molecule type" value="Genomic_DNA"/>
</dbReference>
<comment type="caution">
    <text evidence="1">The sequence shown here is derived from an EMBL/GenBank/DDBJ whole genome shotgun (WGS) entry which is preliminary data.</text>
</comment>
<keyword evidence="2" id="KW-1185">Reference proteome</keyword>
<dbReference type="Proteomes" id="UP001143910">
    <property type="component" value="Unassembled WGS sequence"/>
</dbReference>
<evidence type="ECO:0000313" key="1">
    <source>
        <dbReference type="EMBL" id="KAJ2983760.1"/>
    </source>
</evidence>
<protein>
    <submittedName>
        <fullName evidence="1">Uncharacterized protein</fullName>
    </submittedName>
</protein>
<name>A0ACC1NWQ6_9HYPO</name>
<accession>A0ACC1NWQ6</accession>
<organism evidence="1 2">
    <name type="scientific">Zarea fungicola</name>
    <dbReference type="NCBI Taxonomy" id="93591"/>
    <lineage>
        <taxon>Eukaryota</taxon>
        <taxon>Fungi</taxon>
        <taxon>Dikarya</taxon>
        <taxon>Ascomycota</taxon>
        <taxon>Pezizomycotina</taxon>
        <taxon>Sordariomycetes</taxon>
        <taxon>Hypocreomycetidae</taxon>
        <taxon>Hypocreales</taxon>
        <taxon>Cordycipitaceae</taxon>
        <taxon>Zarea</taxon>
    </lineage>
</organism>
<evidence type="ECO:0000313" key="2">
    <source>
        <dbReference type="Proteomes" id="UP001143910"/>
    </source>
</evidence>
<gene>
    <name evidence="1" type="ORF">NQ176_g446</name>
</gene>
<proteinExistence type="predicted"/>